<dbReference type="InterPro" id="IPR036249">
    <property type="entry name" value="Thioredoxin-like_sf"/>
</dbReference>
<protein>
    <submittedName>
        <fullName evidence="6">Thioredoxin</fullName>
    </submittedName>
</protein>
<dbReference type="GO" id="GO:0015035">
    <property type="term" value="F:protein-disulfide reductase activity"/>
    <property type="evidence" value="ECO:0007669"/>
    <property type="project" value="InterPro"/>
</dbReference>
<keyword evidence="2" id="KW-0249">Electron transport</keyword>
<dbReference type="PANTHER" id="PTHR45663:SF11">
    <property type="entry name" value="GEO12009P1"/>
    <property type="match status" value="1"/>
</dbReference>
<evidence type="ECO:0000256" key="2">
    <source>
        <dbReference type="ARBA" id="ARBA00022982"/>
    </source>
</evidence>
<evidence type="ECO:0000256" key="4">
    <source>
        <dbReference type="ARBA" id="ARBA00023284"/>
    </source>
</evidence>
<evidence type="ECO:0000256" key="3">
    <source>
        <dbReference type="ARBA" id="ARBA00023157"/>
    </source>
</evidence>
<dbReference type="InterPro" id="IPR013766">
    <property type="entry name" value="Thioredoxin_domain"/>
</dbReference>
<dbReference type="SUPFAM" id="SSF52833">
    <property type="entry name" value="Thioredoxin-like"/>
    <property type="match status" value="1"/>
</dbReference>
<dbReference type="EMBL" id="VSSQ01092424">
    <property type="protein sequence ID" value="MPN37652.1"/>
    <property type="molecule type" value="Genomic_DNA"/>
</dbReference>
<dbReference type="PANTHER" id="PTHR45663">
    <property type="entry name" value="GEO12009P1"/>
    <property type="match status" value="1"/>
</dbReference>
<organism evidence="6">
    <name type="scientific">bioreactor metagenome</name>
    <dbReference type="NCBI Taxonomy" id="1076179"/>
    <lineage>
        <taxon>unclassified sequences</taxon>
        <taxon>metagenomes</taxon>
        <taxon>ecological metagenomes</taxon>
    </lineage>
</organism>
<gene>
    <name evidence="6" type="primary">trxA_79</name>
    <name evidence="6" type="ORF">SDC9_185172</name>
</gene>
<dbReference type="NCBIfam" id="TIGR01068">
    <property type="entry name" value="thioredoxin"/>
    <property type="match status" value="1"/>
</dbReference>
<keyword evidence="1" id="KW-0813">Transport</keyword>
<dbReference type="PROSITE" id="PS51352">
    <property type="entry name" value="THIOREDOXIN_2"/>
    <property type="match status" value="1"/>
</dbReference>
<proteinExistence type="predicted"/>
<dbReference type="AlphaFoldDB" id="A0A645HGY7"/>
<keyword evidence="4" id="KW-0676">Redox-active center</keyword>
<dbReference type="GO" id="GO:0005737">
    <property type="term" value="C:cytoplasm"/>
    <property type="evidence" value="ECO:0007669"/>
    <property type="project" value="TreeGrafter"/>
</dbReference>
<comment type="caution">
    <text evidence="6">The sequence shown here is derived from an EMBL/GenBank/DDBJ whole genome shotgun (WGS) entry which is preliminary data.</text>
</comment>
<dbReference type="PRINTS" id="PR00421">
    <property type="entry name" value="THIOREDOXIN"/>
</dbReference>
<evidence type="ECO:0000256" key="1">
    <source>
        <dbReference type="ARBA" id="ARBA00022448"/>
    </source>
</evidence>
<dbReference type="InterPro" id="IPR005746">
    <property type="entry name" value="Thioredoxin"/>
</dbReference>
<name>A0A645HGY7_9ZZZZ</name>
<reference evidence="6" key="1">
    <citation type="submission" date="2019-08" db="EMBL/GenBank/DDBJ databases">
        <authorList>
            <person name="Kucharzyk K."/>
            <person name="Murdoch R.W."/>
            <person name="Higgins S."/>
            <person name="Loffler F."/>
        </authorList>
    </citation>
    <scope>NUCLEOTIDE SEQUENCE</scope>
</reference>
<dbReference type="CDD" id="cd02947">
    <property type="entry name" value="TRX_family"/>
    <property type="match status" value="1"/>
</dbReference>
<evidence type="ECO:0000259" key="5">
    <source>
        <dbReference type="PROSITE" id="PS51352"/>
    </source>
</evidence>
<keyword evidence="3" id="KW-1015">Disulfide bond</keyword>
<accession>A0A645HGY7</accession>
<dbReference type="PIRSF" id="PIRSF000077">
    <property type="entry name" value="Thioredoxin"/>
    <property type="match status" value="1"/>
</dbReference>
<sequence length="109" mass="11869">MSAQILNDASFASTLADAKTPVLVDFYAEWCGPCQMAAPIIEKLADQYAGKIIIAKLNVDEARETAMKNNVMSIPTVIVYQKGEEVDRQIGFPGEAGYVAMIERALAEK</sequence>
<dbReference type="Gene3D" id="3.40.30.10">
    <property type="entry name" value="Glutaredoxin"/>
    <property type="match status" value="1"/>
</dbReference>
<dbReference type="FunFam" id="3.40.30.10:FF:000001">
    <property type="entry name" value="Thioredoxin"/>
    <property type="match status" value="1"/>
</dbReference>
<feature type="domain" description="Thioredoxin" evidence="5">
    <location>
        <begin position="1"/>
        <end position="109"/>
    </location>
</feature>
<dbReference type="Pfam" id="PF00085">
    <property type="entry name" value="Thioredoxin"/>
    <property type="match status" value="1"/>
</dbReference>
<evidence type="ECO:0000313" key="6">
    <source>
        <dbReference type="EMBL" id="MPN37652.1"/>
    </source>
</evidence>